<dbReference type="InterPro" id="IPR000725">
    <property type="entry name" value="Olfact_rcpt"/>
</dbReference>
<protein>
    <recommendedName>
        <fullName evidence="7">G-protein coupled receptors family 1 profile domain-containing protein</fullName>
    </recommendedName>
</protein>
<feature type="transmembrane region" description="Helical" evidence="6">
    <location>
        <begin position="53"/>
        <end position="72"/>
    </location>
</feature>
<evidence type="ECO:0000256" key="1">
    <source>
        <dbReference type="ARBA" id="ARBA00004141"/>
    </source>
</evidence>
<dbReference type="Pfam" id="PF13853">
    <property type="entry name" value="7tm_4"/>
    <property type="match status" value="1"/>
</dbReference>
<dbReference type="PANTHER" id="PTHR26451:SF876">
    <property type="entry name" value="OLFACTORY RECEPTOR 10K2"/>
    <property type="match status" value="1"/>
</dbReference>
<dbReference type="GO" id="GO:0016020">
    <property type="term" value="C:membrane"/>
    <property type="evidence" value="ECO:0007669"/>
    <property type="project" value="UniProtKB-SubCell"/>
</dbReference>
<evidence type="ECO:0000256" key="2">
    <source>
        <dbReference type="ARBA" id="ARBA00022692"/>
    </source>
</evidence>
<keyword evidence="4 6" id="KW-0472">Membrane</keyword>
<sequence>MYLLICNLAAVDILYSSSSSPTMIGVLLAGANTISYVTCLAQMFTFHVAEVMEMFALAVMAFDRVIAISYPLRYHSILTNVRTVALTFVLWVAACLFVSVMPVLVITLPHCRAKLQYAFCDYAAIVRTSCLNPSYYFNLVTIVFFFLLFFTFFFILLSYLWIVFVVLKSAKNESSKVFSTCLSHLIVVACYYVPCFVRIVFTRIGLVLTVEERQGLMIGAILGPSLVNPFVYCFRTKEIKNKLFGIFKKVRPIS</sequence>
<dbReference type="PROSITE" id="PS50262">
    <property type="entry name" value="G_PROTEIN_RECEP_F1_2"/>
    <property type="match status" value="1"/>
</dbReference>
<comment type="caution">
    <text evidence="8">The sequence shown here is derived from an EMBL/GenBank/DDBJ whole genome shotgun (WGS) entry which is preliminary data.</text>
</comment>
<dbReference type="InterPro" id="IPR000276">
    <property type="entry name" value="GPCR_Rhodpsn"/>
</dbReference>
<evidence type="ECO:0000256" key="6">
    <source>
        <dbReference type="SAM" id="Phobius"/>
    </source>
</evidence>
<dbReference type="GO" id="GO:0004984">
    <property type="term" value="F:olfactory receptor activity"/>
    <property type="evidence" value="ECO:0007669"/>
    <property type="project" value="InterPro"/>
</dbReference>
<feature type="domain" description="G-protein coupled receptors family 1 profile" evidence="7">
    <location>
        <begin position="1"/>
        <end position="232"/>
    </location>
</feature>
<dbReference type="GO" id="GO:0005549">
    <property type="term" value="F:odorant binding"/>
    <property type="evidence" value="ECO:0007669"/>
    <property type="project" value="TreeGrafter"/>
</dbReference>
<dbReference type="SUPFAM" id="SSF81321">
    <property type="entry name" value="Family A G protein-coupled receptor-like"/>
    <property type="match status" value="1"/>
</dbReference>
<evidence type="ECO:0000259" key="7">
    <source>
        <dbReference type="PROSITE" id="PS50262"/>
    </source>
</evidence>
<keyword evidence="9" id="KW-1185">Reference proteome</keyword>
<name>A0A9Q0IA19_9TELE</name>
<feature type="transmembrane region" description="Helical" evidence="6">
    <location>
        <begin position="135"/>
        <end position="165"/>
    </location>
</feature>
<feature type="transmembrane region" description="Helical" evidence="6">
    <location>
        <begin position="177"/>
        <end position="201"/>
    </location>
</feature>
<dbReference type="PRINTS" id="PR00237">
    <property type="entry name" value="GPCRRHODOPSN"/>
</dbReference>
<gene>
    <name evidence="8" type="ORF">NHX12_008290</name>
</gene>
<dbReference type="OrthoDB" id="5950740at2759"/>
<comment type="subcellular location">
    <subcellularLocation>
        <location evidence="1">Membrane</location>
        <topology evidence="1">Multi-pass membrane protein</topology>
    </subcellularLocation>
</comment>
<evidence type="ECO:0000256" key="4">
    <source>
        <dbReference type="ARBA" id="ARBA00023136"/>
    </source>
</evidence>
<feature type="transmembrane region" description="Helical" evidence="6">
    <location>
        <begin position="84"/>
        <end position="108"/>
    </location>
</feature>
<dbReference type="EMBL" id="JANIIK010000114">
    <property type="protein sequence ID" value="KAJ3590338.1"/>
    <property type="molecule type" value="Genomic_DNA"/>
</dbReference>
<evidence type="ECO:0000313" key="8">
    <source>
        <dbReference type="EMBL" id="KAJ3590338.1"/>
    </source>
</evidence>
<dbReference type="Proteomes" id="UP001148018">
    <property type="component" value="Unassembled WGS sequence"/>
</dbReference>
<keyword evidence="5" id="KW-0807">Transducer</keyword>
<reference evidence="8" key="1">
    <citation type="submission" date="2022-07" db="EMBL/GenBank/DDBJ databases">
        <title>Chromosome-level genome of Muraenolepis orangiensis.</title>
        <authorList>
            <person name="Kim J."/>
        </authorList>
    </citation>
    <scope>NUCLEOTIDE SEQUENCE</scope>
    <source>
        <strain evidence="8">KU_S4_2022</strain>
        <tissue evidence="8">Muscle</tissue>
    </source>
</reference>
<dbReference type="Gene3D" id="1.20.1070.10">
    <property type="entry name" value="Rhodopsin 7-helix transmembrane proteins"/>
    <property type="match status" value="1"/>
</dbReference>
<feature type="transmembrane region" description="Helical" evidence="6">
    <location>
        <begin position="216"/>
        <end position="234"/>
    </location>
</feature>
<dbReference type="AlphaFoldDB" id="A0A9Q0IA19"/>
<dbReference type="InterPro" id="IPR017452">
    <property type="entry name" value="GPCR_Rhodpsn_7TM"/>
</dbReference>
<dbReference type="InterPro" id="IPR052921">
    <property type="entry name" value="GPCR1_Superfamily_Member"/>
</dbReference>
<evidence type="ECO:0000256" key="5">
    <source>
        <dbReference type="ARBA" id="ARBA00023224"/>
    </source>
</evidence>
<organism evidence="8 9">
    <name type="scientific">Muraenolepis orangiensis</name>
    <name type="common">Patagonian moray cod</name>
    <dbReference type="NCBI Taxonomy" id="630683"/>
    <lineage>
        <taxon>Eukaryota</taxon>
        <taxon>Metazoa</taxon>
        <taxon>Chordata</taxon>
        <taxon>Craniata</taxon>
        <taxon>Vertebrata</taxon>
        <taxon>Euteleostomi</taxon>
        <taxon>Actinopterygii</taxon>
        <taxon>Neopterygii</taxon>
        <taxon>Teleostei</taxon>
        <taxon>Neoteleostei</taxon>
        <taxon>Acanthomorphata</taxon>
        <taxon>Zeiogadaria</taxon>
        <taxon>Gadariae</taxon>
        <taxon>Gadiformes</taxon>
        <taxon>Muraenolepidoidei</taxon>
        <taxon>Muraenolepididae</taxon>
        <taxon>Muraenolepis</taxon>
    </lineage>
</organism>
<dbReference type="GO" id="GO:0004930">
    <property type="term" value="F:G protein-coupled receptor activity"/>
    <property type="evidence" value="ECO:0007669"/>
    <property type="project" value="InterPro"/>
</dbReference>
<evidence type="ECO:0000313" key="9">
    <source>
        <dbReference type="Proteomes" id="UP001148018"/>
    </source>
</evidence>
<proteinExistence type="predicted"/>
<accession>A0A9Q0IA19</accession>
<dbReference type="PRINTS" id="PR00245">
    <property type="entry name" value="OLFACTORYR"/>
</dbReference>
<keyword evidence="3 6" id="KW-1133">Transmembrane helix</keyword>
<keyword evidence="2 6" id="KW-0812">Transmembrane</keyword>
<dbReference type="PANTHER" id="PTHR26451">
    <property type="entry name" value="G_PROTEIN_RECEP_F1_2 DOMAIN-CONTAINING PROTEIN"/>
    <property type="match status" value="1"/>
</dbReference>
<evidence type="ECO:0000256" key="3">
    <source>
        <dbReference type="ARBA" id="ARBA00022989"/>
    </source>
</evidence>